<organism evidence="2 3">
    <name type="scientific">Alkalihalophilus lindianensis</name>
    <dbReference type="NCBI Taxonomy" id="1630542"/>
    <lineage>
        <taxon>Bacteria</taxon>
        <taxon>Bacillati</taxon>
        <taxon>Bacillota</taxon>
        <taxon>Bacilli</taxon>
        <taxon>Bacillales</taxon>
        <taxon>Bacillaceae</taxon>
        <taxon>Alkalihalophilus</taxon>
    </lineage>
</organism>
<accession>A0ABU3XJL1</accession>
<sequence length="82" mass="8564">FVSEASDRSGLGRATLAPREGMSAPVPPLRPRPLLTMKDMGMGDMDHSGMDHGAMGSGSSNPAKVRGVDPTAQQNASGELWK</sequence>
<feature type="non-terminal residue" evidence="2">
    <location>
        <position position="1"/>
    </location>
</feature>
<comment type="caution">
    <text evidence="2">The sequence shown here is derived from an EMBL/GenBank/DDBJ whole genome shotgun (WGS) entry which is preliminary data.</text>
</comment>
<feature type="region of interest" description="Disordered" evidence="1">
    <location>
        <begin position="1"/>
        <end position="82"/>
    </location>
</feature>
<evidence type="ECO:0000256" key="1">
    <source>
        <dbReference type="SAM" id="MobiDB-lite"/>
    </source>
</evidence>
<dbReference type="Proteomes" id="UP001287282">
    <property type="component" value="Unassembled WGS sequence"/>
</dbReference>
<proteinExistence type="predicted"/>
<feature type="non-terminal residue" evidence="2">
    <location>
        <position position="82"/>
    </location>
</feature>
<dbReference type="EMBL" id="JAWJBA010000811">
    <property type="protein sequence ID" value="MDV2687498.1"/>
    <property type="molecule type" value="Genomic_DNA"/>
</dbReference>
<name>A0ABU3XJL1_9BACI</name>
<evidence type="ECO:0000313" key="3">
    <source>
        <dbReference type="Proteomes" id="UP001287282"/>
    </source>
</evidence>
<protein>
    <submittedName>
        <fullName evidence="2">Copper-binding protein</fullName>
    </submittedName>
</protein>
<keyword evidence="3" id="KW-1185">Reference proteome</keyword>
<gene>
    <name evidence="2" type="ORF">RYX56_24430</name>
</gene>
<feature type="compositionally biased region" description="Polar residues" evidence="1">
    <location>
        <begin position="71"/>
        <end position="82"/>
    </location>
</feature>
<evidence type="ECO:0000313" key="2">
    <source>
        <dbReference type="EMBL" id="MDV2687498.1"/>
    </source>
</evidence>
<reference evidence="2 3" key="1">
    <citation type="submission" date="2023-10" db="EMBL/GenBank/DDBJ databases">
        <title>Screening of Alkalihalobacillus lindianensis BZ-TG-R113 and Its Alleviation of Salt Stress on Rapeseed Growth.</title>
        <authorList>
            <person name="Zhao B."/>
            <person name="Guo T."/>
        </authorList>
    </citation>
    <scope>NUCLEOTIDE SEQUENCE [LARGE SCALE GENOMIC DNA]</scope>
    <source>
        <strain evidence="2 3">BZ-TG-R113</strain>
    </source>
</reference>
<feature type="compositionally biased region" description="Low complexity" evidence="1">
    <location>
        <begin position="32"/>
        <end position="43"/>
    </location>
</feature>